<keyword evidence="6 7" id="KW-0472">Membrane</keyword>
<comment type="subcellular location">
    <subcellularLocation>
        <location evidence="1">Membrane</location>
        <topology evidence="1">Single-pass membrane protein</topology>
    </subcellularLocation>
</comment>
<dbReference type="Pfam" id="PF14416">
    <property type="entry name" value="PMR5N"/>
    <property type="match status" value="1"/>
</dbReference>
<dbReference type="EMBL" id="BAABME010005942">
    <property type="protein sequence ID" value="GAA0167041.1"/>
    <property type="molecule type" value="Genomic_DNA"/>
</dbReference>
<keyword evidence="5 7" id="KW-1133">Transmembrane helix</keyword>
<keyword evidence="11" id="KW-1185">Reference proteome</keyword>
<evidence type="ECO:0000256" key="7">
    <source>
        <dbReference type="SAM" id="Phobius"/>
    </source>
</evidence>
<accession>A0AAV3QUY5</accession>
<name>A0AAV3QUY5_LITER</name>
<proteinExistence type="inferred from homology"/>
<evidence type="ECO:0008006" key="12">
    <source>
        <dbReference type="Google" id="ProtNLM"/>
    </source>
</evidence>
<comment type="similarity">
    <text evidence="2">Belongs to the PC-esterase family. TBL subfamily.</text>
</comment>
<gene>
    <name evidence="10" type="ORF">LIER_22064</name>
</gene>
<keyword evidence="4" id="KW-0735">Signal-anchor</keyword>
<keyword evidence="3 7" id="KW-0812">Transmembrane</keyword>
<evidence type="ECO:0000313" key="10">
    <source>
        <dbReference type="EMBL" id="GAA0167041.1"/>
    </source>
</evidence>
<dbReference type="Pfam" id="PF13839">
    <property type="entry name" value="PC-Esterase"/>
    <property type="match status" value="1"/>
</dbReference>
<dbReference type="GO" id="GO:0005794">
    <property type="term" value="C:Golgi apparatus"/>
    <property type="evidence" value="ECO:0007669"/>
    <property type="project" value="TreeGrafter"/>
</dbReference>
<dbReference type="AlphaFoldDB" id="A0AAV3QUY5"/>
<comment type="caution">
    <text evidence="10">The sequence shown here is derived from an EMBL/GenBank/DDBJ whole genome shotgun (WGS) entry which is preliminary data.</text>
</comment>
<dbReference type="InterPro" id="IPR025846">
    <property type="entry name" value="TBL_N"/>
</dbReference>
<evidence type="ECO:0000256" key="1">
    <source>
        <dbReference type="ARBA" id="ARBA00004167"/>
    </source>
</evidence>
<evidence type="ECO:0000313" key="11">
    <source>
        <dbReference type="Proteomes" id="UP001454036"/>
    </source>
</evidence>
<dbReference type="GO" id="GO:0016020">
    <property type="term" value="C:membrane"/>
    <property type="evidence" value="ECO:0007669"/>
    <property type="project" value="UniProtKB-SubCell"/>
</dbReference>
<feature type="domain" description="Trichome birefringence-like C-terminal" evidence="8">
    <location>
        <begin position="150"/>
        <end position="421"/>
    </location>
</feature>
<organism evidence="10 11">
    <name type="scientific">Lithospermum erythrorhizon</name>
    <name type="common">Purple gromwell</name>
    <name type="synonym">Lithospermum officinale var. erythrorhizon</name>
    <dbReference type="NCBI Taxonomy" id="34254"/>
    <lineage>
        <taxon>Eukaryota</taxon>
        <taxon>Viridiplantae</taxon>
        <taxon>Streptophyta</taxon>
        <taxon>Embryophyta</taxon>
        <taxon>Tracheophyta</taxon>
        <taxon>Spermatophyta</taxon>
        <taxon>Magnoliopsida</taxon>
        <taxon>eudicotyledons</taxon>
        <taxon>Gunneridae</taxon>
        <taxon>Pentapetalae</taxon>
        <taxon>asterids</taxon>
        <taxon>lamiids</taxon>
        <taxon>Boraginales</taxon>
        <taxon>Boraginaceae</taxon>
        <taxon>Boraginoideae</taxon>
        <taxon>Lithospermeae</taxon>
        <taxon>Lithospermum</taxon>
    </lineage>
</organism>
<reference evidence="10 11" key="1">
    <citation type="submission" date="2024-01" db="EMBL/GenBank/DDBJ databases">
        <title>The complete chloroplast genome sequence of Lithospermum erythrorhizon: insights into the phylogenetic relationship among Boraginaceae species and the maternal lineages of purple gromwells.</title>
        <authorList>
            <person name="Okada T."/>
            <person name="Watanabe K."/>
        </authorList>
    </citation>
    <scope>NUCLEOTIDE SEQUENCE [LARGE SCALE GENOMIC DNA]</scope>
</reference>
<evidence type="ECO:0000256" key="6">
    <source>
        <dbReference type="ARBA" id="ARBA00023136"/>
    </source>
</evidence>
<evidence type="ECO:0000259" key="8">
    <source>
        <dbReference type="Pfam" id="PF13839"/>
    </source>
</evidence>
<evidence type="ECO:0000256" key="4">
    <source>
        <dbReference type="ARBA" id="ARBA00022968"/>
    </source>
</evidence>
<sequence>MVGGLNWTILGVHFKVLLKRVMSLGLGNGKNVVFQSFNKMVILGSILFSVIAIYSSYLYMFPAIQPVFRNDEVKNSSLVGNGMIGDSRERGNFLSSECNVFNGKWVSDESYPLYNASECPFAERGFNCLANGRKDNRYLRWRWKPKNCNLPRFDVNVVLEKLRGKRIVFVGDSLSRTQWESMICTLMTGIEDKRSVYEVNGNKITKQIRYLRVRFSSFDFTVEFYRSVFLVQLGSVPKHSPKRVTSTLKLDRLDDINNEWIDSDILVFNSGHWWTPSKLFNMGCYFQVAGKMKLGLSIKDAFKKALATWGSWVEKKIDANRTQIFFRTFEATHWSGSRQTCKVTNQPWSKPRGKDWSPFSDIIMDTVRRLSVPVKLLHVTPMGAFRSDGHVGTYSDTPSVPDCSHWCLPGVPDTWNEILFAFILSQN</sequence>
<dbReference type="PANTHER" id="PTHR32285:SF63">
    <property type="entry name" value="OS01G0880400 PROTEIN"/>
    <property type="match status" value="1"/>
</dbReference>
<protein>
    <recommendedName>
        <fullName evidence="12">Trichome birefringence-like N-terminal domain-containing protein</fullName>
    </recommendedName>
</protein>
<dbReference type="InterPro" id="IPR029962">
    <property type="entry name" value="TBL"/>
</dbReference>
<feature type="domain" description="Trichome birefringence-like N-terminal" evidence="9">
    <location>
        <begin position="97"/>
        <end position="149"/>
    </location>
</feature>
<dbReference type="InterPro" id="IPR026057">
    <property type="entry name" value="TBL_C"/>
</dbReference>
<feature type="transmembrane region" description="Helical" evidence="7">
    <location>
        <begin position="40"/>
        <end position="60"/>
    </location>
</feature>
<evidence type="ECO:0000256" key="2">
    <source>
        <dbReference type="ARBA" id="ARBA00007727"/>
    </source>
</evidence>
<dbReference type="PANTHER" id="PTHR32285">
    <property type="entry name" value="PROTEIN TRICHOME BIREFRINGENCE-LIKE 9-RELATED"/>
    <property type="match status" value="1"/>
</dbReference>
<dbReference type="GO" id="GO:0016413">
    <property type="term" value="F:O-acetyltransferase activity"/>
    <property type="evidence" value="ECO:0007669"/>
    <property type="project" value="InterPro"/>
</dbReference>
<evidence type="ECO:0000256" key="3">
    <source>
        <dbReference type="ARBA" id="ARBA00022692"/>
    </source>
</evidence>
<evidence type="ECO:0000256" key="5">
    <source>
        <dbReference type="ARBA" id="ARBA00022989"/>
    </source>
</evidence>
<dbReference type="Proteomes" id="UP001454036">
    <property type="component" value="Unassembled WGS sequence"/>
</dbReference>
<evidence type="ECO:0000259" key="9">
    <source>
        <dbReference type="Pfam" id="PF14416"/>
    </source>
</evidence>